<evidence type="ECO:0000256" key="5">
    <source>
        <dbReference type="ARBA" id="ARBA00023239"/>
    </source>
</evidence>
<evidence type="ECO:0000256" key="6">
    <source>
        <dbReference type="RuleBase" id="RU362079"/>
    </source>
</evidence>
<keyword evidence="5 6" id="KW-0456">Lyase</keyword>
<feature type="domain" description="Dihydroneopterin aldolase/epimerase" evidence="7">
    <location>
        <begin position="5"/>
        <end position="117"/>
    </location>
</feature>
<evidence type="ECO:0000256" key="2">
    <source>
        <dbReference type="ARBA" id="ARBA00005013"/>
    </source>
</evidence>
<dbReference type="PANTHER" id="PTHR42844">
    <property type="entry name" value="DIHYDRONEOPTERIN ALDOLASE 1-RELATED"/>
    <property type="match status" value="1"/>
</dbReference>
<evidence type="ECO:0000256" key="4">
    <source>
        <dbReference type="ARBA" id="ARBA00022909"/>
    </source>
</evidence>
<comment type="similarity">
    <text evidence="3 6">Belongs to the DHNA family.</text>
</comment>
<evidence type="ECO:0000313" key="8">
    <source>
        <dbReference type="EMBL" id="MBE1460323.1"/>
    </source>
</evidence>
<evidence type="ECO:0000256" key="1">
    <source>
        <dbReference type="ARBA" id="ARBA00001353"/>
    </source>
</evidence>
<keyword evidence="4 6" id="KW-0289">Folate biosynthesis</keyword>
<dbReference type="EMBL" id="JADBDY010000001">
    <property type="protein sequence ID" value="MBE1460323.1"/>
    <property type="molecule type" value="Genomic_DNA"/>
</dbReference>
<organism evidence="8 9">
    <name type="scientific">Nocardiopsis terrae</name>
    <dbReference type="NCBI Taxonomy" id="372655"/>
    <lineage>
        <taxon>Bacteria</taxon>
        <taxon>Bacillati</taxon>
        <taxon>Actinomycetota</taxon>
        <taxon>Actinomycetes</taxon>
        <taxon>Streptosporangiales</taxon>
        <taxon>Nocardiopsidaceae</taxon>
        <taxon>Nocardiopsis</taxon>
    </lineage>
</organism>
<dbReference type="RefSeq" id="WP_191267010.1">
    <property type="nucleotide sequence ID" value="NZ_BMXJ01000001.1"/>
</dbReference>
<evidence type="ECO:0000256" key="3">
    <source>
        <dbReference type="ARBA" id="ARBA00005708"/>
    </source>
</evidence>
<gene>
    <name evidence="8" type="ORF">H4W79_004537</name>
</gene>
<accession>A0ABR9HMS7</accession>
<dbReference type="SUPFAM" id="SSF55620">
    <property type="entry name" value="Tetrahydrobiopterin biosynthesis enzymes-like"/>
    <property type="match status" value="1"/>
</dbReference>
<comment type="caution">
    <text evidence="8">The sequence shown here is derived from an EMBL/GenBank/DDBJ whole genome shotgun (WGS) entry which is preliminary data.</text>
</comment>
<dbReference type="EC" id="4.1.2.25" evidence="6"/>
<dbReference type="InterPro" id="IPR043133">
    <property type="entry name" value="GTP-CH-I_C/QueF"/>
</dbReference>
<dbReference type="PANTHER" id="PTHR42844:SF1">
    <property type="entry name" value="DIHYDRONEOPTERIN ALDOLASE 1-RELATED"/>
    <property type="match status" value="1"/>
</dbReference>
<dbReference type="SMART" id="SM00905">
    <property type="entry name" value="FolB"/>
    <property type="match status" value="1"/>
</dbReference>
<dbReference type="NCBIfam" id="TIGR00525">
    <property type="entry name" value="folB"/>
    <property type="match status" value="1"/>
</dbReference>
<keyword evidence="9" id="KW-1185">Reference proteome</keyword>
<dbReference type="CDD" id="cd00534">
    <property type="entry name" value="DHNA_DHNTPE"/>
    <property type="match status" value="1"/>
</dbReference>
<comment type="function">
    <text evidence="6">Catalyzes the conversion of 7,8-dihydroneopterin to 6-hydroxymethyl-7,8-dihydropterin.</text>
</comment>
<protein>
    <recommendedName>
        <fullName evidence="6">7,8-dihydroneopterin aldolase</fullName>
        <ecNumber evidence="6">4.1.2.25</ecNumber>
    </recommendedName>
</protein>
<evidence type="ECO:0000259" key="7">
    <source>
        <dbReference type="SMART" id="SM00905"/>
    </source>
</evidence>
<proteinExistence type="inferred from homology"/>
<reference evidence="8 9" key="1">
    <citation type="submission" date="2020-10" db="EMBL/GenBank/DDBJ databases">
        <title>Sequencing the genomes of 1000 actinobacteria strains.</title>
        <authorList>
            <person name="Klenk H.-P."/>
        </authorList>
    </citation>
    <scope>NUCLEOTIDE SEQUENCE [LARGE SCALE GENOMIC DNA]</scope>
    <source>
        <strain evidence="8 9">DSM 45157</strain>
    </source>
</reference>
<dbReference type="Proteomes" id="UP000598217">
    <property type="component" value="Unassembled WGS sequence"/>
</dbReference>
<sequence>MRDRVELRGLRARGHHGVFDFERREGQDFVVDAVLYLDTGPAAASDDVGDTVHYGLLADRLVRVVTGEPVNLIETLAERLAAECTAEPLVEGVELTVHKPSAPIEHEFSDVSVTVTRGRRGQW</sequence>
<dbReference type="Pfam" id="PF02152">
    <property type="entry name" value="FolB"/>
    <property type="match status" value="1"/>
</dbReference>
<comment type="catalytic activity">
    <reaction evidence="1 6">
        <text>7,8-dihydroneopterin = 6-hydroxymethyl-7,8-dihydropterin + glycolaldehyde</text>
        <dbReference type="Rhea" id="RHEA:10540"/>
        <dbReference type="ChEBI" id="CHEBI:17001"/>
        <dbReference type="ChEBI" id="CHEBI:17071"/>
        <dbReference type="ChEBI" id="CHEBI:44841"/>
        <dbReference type="EC" id="4.1.2.25"/>
    </reaction>
</comment>
<comment type="pathway">
    <text evidence="2 6">Cofactor biosynthesis; tetrahydrofolate biosynthesis; 2-amino-4-hydroxy-6-hydroxymethyl-7,8-dihydropteridine diphosphate from 7,8-dihydroneopterin triphosphate: step 3/4.</text>
</comment>
<name>A0ABR9HMS7_9ACTN</name>
<dbReference type="InterPro" id="IPR006157">
    <property type="entry name" value="FolB_dom"/>
</dbReference>
<dbReference type="Gene3D" id="3.30.1130.10">
    <property type="match status" value="1"/>
</dbReference>
<evidence type="ECO:0000313" key="9">
    <source>
        <dbReference type="Proteomes" id="UP000598217"/>
    </source>
</evidence>
<dbReference type="NCBIfam" id="TIGR00526">
    <property type="entry name" value="folB_dom"/>
    <property type="match status" value="1"/>
</dbReference>
<dbReference type="InterPro" id="IPR006156">
    <property type="entry name" value="Dihydroneopterin_aldolase"/>
</dbReference>